<keyword evidence="3" id="KW-1185">Reference proteome</keyword>
<name>A0A2W2GCF8_9ACTN</name>
<dbReference type="RefSeq" id="WP_111168124.1">
    <property type="nucleotide sequence ID" value="NZ_POUA01000103.1"/>
</dbReference>
<evidence type="ECO:0000313" key="2">
    <source>
        <dbReference type="EMBL" id="PZG45703.1"/>
    </source>
</evidence>
<sequence>MTRTTQLRVYTVRAGLLDEWADKWRKLVVPLRQQFGFEIQGAWMDRDRNQFFWILSYAGAENFAEINERYWASPERERIGLDHRDYVVKTEVREVDEA</sequence>
<dbReference type="SUPFAM" id="SSF54909">
    <property type="entry name" value="Dimeric alpha+beta barrel"/>
    <property type="match status" value="1"/>
</dbReference>
<organism evidence="2 3">
    <name type="scientific">Spongiactinospora gelatinilytica</name>
    <dbReference type="NCBI Taxonomy" id="2666298"/>
    <lineage>
        <taxon>Bacteria</taxon>
        <taxon>Bacillati</taxon>
        <taxon>Actinomycetota</taxon>
        <taxon>Actinomycetes</taxon>
        <taxon>Streptosporangiales</taxon>
        <taxon>Streptosporangiaceae</taxon>
        <taxon>Spongiactinospora</taxon>
    </lineage>
</organism>
<gene>
    <name evidence="2" type="ORF">C1I98_15240</name>
</gene>
<dbReference type="Proteomes" id="UP000248544">
    <property type="component" value="Unassembled WGS sequence"/>
</dbReference>
<dbReference type="Gene3D" id="3.30.70.100">
    <property type="match status" value="1"/>
</dbReference>
<evidence type="ECO:0000259" key="1">
    <source>
        <dbReference type="Pfam" id="PF07978"/>
    </source>
</evidence>
<reference evidence="2 3" key="1">
    <citation type="submission" date="2018-01" db="EMBL/GenBank/DDBJ databases">
        <title>Draft genome sequence of Sphaerisporangium sp. 7K107.</title>
        <authorList>
            <person name="Sahin N."/>
            <person name="Saygin H."/>
            <person name="Ay H."/>
        </authorList>
    </citation>
    <scope>NUCLEOTIDE SEQUENCE [LARGE SCALE GENOMIC DNA]</scope>
    <source>
        <strain evidence="2 3">7K107</strain>
    </source>
</reference>
<dbReference type="InterPro" id="IPR011008">
    <property type="entry name" value="Dimeric_a/b-barrel"/>
</dbReference>
<accession>A0A2W2GCF8</accession>
<comment type="caution">
    <text evidence="2">The sequence shown here is derived from an EMBL/GenBank/DDBJ whole genome shotgun (WGS) entry which is preliminary data.</text>
</comment>
<feature type="domain" description="NIPSNAP" evidence="1">
    <location>
        <begin position="6"/>
        <end position="79"/>
    </location>
</feature>
<dbReference type="InterPro" id="IPR012577">
    <property type="entry name" value="NIPSNAP"/>
</dbReference>
<dbReference type="AlphaFoldDB" id="A0A2W2GCF8"/>
<protein>
    <submittedName>
        <fullName evidence="2">NIPSNAP family containing protein</fullName>
    </submittedName>
</protein>
<dbReference type="EMBL" id="POUA01000103">
    <property type="protein sequence ID" value="PZG45703.1"/>
    <property type="molecule type" value="Genomic_DNA"/>
</dbReference>
<dbReference type="Pfam" id="PF07978">
    <property type="entry name" value="NIPSNAP"/>
    <property type="match status" value="1"/>
</dbReference>
<proteinExistence type="predicted"/>
<evidence type="ECO:0000313" key="3">
    <source>
        <dbReference type="Proteomes" id="UP000248544"/>
    </source>
</evidence>